<feature type="compositionally biased region" description="Acidic residues" evidence="2">
    <location>
        <begin position="92"/>
        <end position="109"/>
    </location>
</feature>
<feature type="region of interest" description="Disordered" evidence="2">
    <location>
        <begin position="64"/>
        <end position="112"/>
    </location>
</feature>
<evidence type="ECO:0000313" key="4">
    <source>
        <dbReference type="Proteomes" id="UP000036947"/>
    </source>
</evidence>
<feature type="region of interest" description="Disordered" evidence="2">
    <location>
        <begin position="19"/>
        <end position="52"/>
    </location>
</feature>
<feature type="compositionally biased region" description="Basic residues" evidence="2">
    <location>
        <begin position="784"/>
        <end position="795"/>
    </location>
</feature>
<sequence>MAQEETIVAEKLRDISNDKPVAEETIIDEPAAQEETIIADEPRDISSDEPAAQEETIIADELRDISQDEPVAEEETIIDEPAAEEKTIIDEPAAEEETIVADEPSDISQDEPVATIEAVGVKDEPATLVPAAELSAMVDPEDMWSMPASSKDKKKKKKKKKGLHLDEPLPAEEEADAPPVAEEPAVETAKEPEQPAEMEPQPFTEPPVAEPEFAPVSKGKKKKKDKRKSVQWEPEEPGEPDNADWSLDVAAEDAVPFEPSSDQCHHHSASTLLPAAAIGAAGSVLITALDHDKTDQPDPVEQYDKEDIAFADAPVTAEVEEIPEEDNKQVVEQDIDQSRALESHISEPLFSQGDAPVEPTQEATSLEPTQADEPASEVRTVGDEPAIEATLDDFAGSKRERGKNGKKSQASVWDLIEDESVQNQETDPEAPTVDLAVEQPAEEPAAMALSESSKDIPDEQPLFDSREAEAEDEWSMPTTGKKPKRNKKKGSKYPSIAGQVPILEAIAETTEPIELTEEPASIDEPSTSMITDRPVQDSATADEWPQAQMSSTWGDEPATTAPSGDTPEQAETPAPTVDPEAEFEVPKKGKKGKKGKKKKNTFSWDSPDAEAPQDTVSRSQEPTEEPLPLEEQAATETEVPPQSEAAPTVDDAPAAREHNENEAVSSVEQGSDAPKQEIESELSSETLDLEASRELDAPEPTDAPPAEDNEFLFPVKMSKKDKKKKKKQAWMDEDVPSAQGTSGSATPEEGPAIPGEAGIGQSSGTSEQQLEATPDDEWGGFSLKKSKKDKKKKRAKNIESENLQESEIASPEPEPEKTTTAADQATEFSQNDNEHGIEAPLDQLGPVPVTELETPGQAGATEDTPISEEPEQKDEDEWSLGLSKKDRKEKKKEKTLESEAAESSPLSEEATIAQEPEVAKEAAEDNMWSGTVSKEDDEKKKKPELGSQGENLAETTGPAEDPMNIQDSPTTVETEREAAVDTATASEPLQDLEIKNAPSLDASGTRSEPPTADVVEGELKDIPATEPKETEGQREQEQVVTEVATDDSKHDQDSPAKQSVDAEARQVEAFAWEEPGAEGTGEAVEPSSEIPSVPVEEPTQEPPLADTDMAELQETIAPVRAPEDIEMRDAGQNVEVPSEDTLSTQVEEAKEPEGSDQQVDLTKDVDEPTSGTQSQDNASSEDPWEAMPQRKLSKKDKKKKKKQESLIEDPVEPAIEAPKETESTSPPEPAEADSPIMPEVKQDTPVFAQEISQEPEEWLSTKKSKKDKKAQKLALTATGLAAAGFAAHSITTEKNETREPPATEELSQFEPVGSWADETEETAPIVQPEDTPREPEPAQEDDGFAFHMPAKKKKGKKGKASLGAAELSSESGSTSEPERPAKYAAPGPWHSKSGGEVARDIHATEPELTSHAPDVPETTVADDEWAMSVKKKGKKGKKGKGSGTMTPANEPDVSALLESTEPTRDLVEATHIFEPAMEPIPEPVPEPAVPEPEEPKPAEPEETSQPAEDNDAWEFTTKKSKKGKNGSGTMTPANEPDIPVQPESTESTRDLVEETRSFEPTIEPVPEPEEPKFAEPEETPRRAEGNDIWASTTEKSNKGSGVVTPANEPVPPVESESAEAPREVAAETRDIEPAVETVVEQEAPMVKEPQELPQLVEATADDAWAFTTKKKGKKGKKGKSGSGTMTPTTGLDDQPIAVDVLPTEDKNETPPSAEAAATADSEPPRPTWIQEPTPPVEAEDEWAMPTKKKGKGKKKKGIPLSSLDEPTTQAEGESVQPELPQEPSSTEDQLGEPTSKDLDESQPMESTVAPNDNVEAARDAMEVEKAEDFTNAAKTAEPEPMALDEAPALVDDNPDETWGTPVKKKSKKDKKRKSSQVMILDSPPDDPAALEETPAISSQEQDRDTPMADKAGQEQPASEDWLDDFSVPKANSSVSKTKKKKKKKSVELPARAPVGSQTPQTVEAREVPVETAIPEPTQEQVEEIAEAPSTEEPTYAGADAFDDVWESDPRLAGKGGMDVDESTLACTGTDAFDDVWDSDPNPGLPGKGLDQSMSLTETEISRSKAVEDEHGENSGPSTAGAAAAASAVAGGVALLAERFGGGKKKKKGKQKKIVDKRQPQEEDIFDDPALWESADKKSLQTEVKASTGEDFWGGGDEKAEKSRTKEALPMLMSESFTESEEGWKETARQGAPLDDYFTESPVLGRGETALVRAELAGLLRRGSEVEEPVGGLLREARDAPATLGSPSPAVSEFRRSPTRALAAVEEVPEAEAEAAKYDWPTPEMNRDSGFAADSPDAQRPRPRSNLFSDEPQRDSGRRLRPPPYGTPVLREPAAAEATPEPEKRAGKKKKSYGELAAATALGGGGGGGGGGAAAAAAAIAAAIAATAATAASRQHHDGQGRSASDGQQLQQLQQLQQPLRAEPGPLAPRRSASNTSLSRHSRTPEPLRFRPESPGIGAQPTPTPTPPLRRVDRRMSGDLRALRQQSSTAALTHDRDKDRHSQLPGPASSPPSPPPPVANERRVRASRDPDRDTDRITDRITDRDRDRDNDMADVYDGFGEGRIGSPRSPTRPHSMRRRQSMQVLELESRVEQLVAENRLLTDARAHAEQNLSQRAAAVLSDRDAEIEALRQSLQFLQNEVTRLSEVNEGLASANAELASKDTGRYADVSRELNQARGAHSAVNQTLEQKDAEIADLRAQLDAAKDQIRAMQRQILDSKAGDSDFLTIHDEDYFDNRCQQLCSHVQQWVLRFSKFSDMRACRLTSEINDEKTIDRLDNAVLDGSDVDAYLNDRVKRRDIFMSMTMNMIWEFVFTRYLFGMDREQRQKLKSLEKLLTDVGPVQAVRQWRAVTLTLLSKRDNFKDQRELDTEAVVQAIFQTLCKILPPPGNLESQIQSQLRRVMREAVDLSIAMRTQRAEYMMLPPLQPEYDADGELAATVQFDASMMNERSGSVSLTNEELESQGAVVRVVLFPLVVKRGDDAGVGEDKIVVCPAQVLIARDKGNRYLTPSSDAGGASLGAPSRISVVTEATGQPGAEYLESSV</sequence>
<protein>
    <submittedName>
        <fullName evidence="3">Uncharacterized protein</fullName>
    </submittedName>
</protein>
<accession>A0A0L0N5V9</accession>
<feature type="compositionally biased region" description="Basic residues" evidence="2">
    <location>
        <begin position="588"/>
        <end position="600"/>
    </location>
</feature>
<feature type="region of interest" description="Disordered" evidence="2">
    <location>
        <begin position="320"/>
        <end position="1271"/>
    </location>
</feature>
<feature type="region of interest" description="Disordered" evidence="2">
    <location>
        <begin position="2383"/>
        <end position="2577"/>
    </location>
</feature>
<feature type="compositionally biased region" description="Low complexity" evidence="2">
    <location>
        <begin position="177"/>
        <end position="187"/>
    </location>
</feature>
<feature type="compositionally biased region" description="Basic and acidic residues" evidence="2">
    <location>
        <begin position="1046"/>
        <end position="1066"/>
    </location>
</feature>
<feature type="compositionally biased region" description="Basic and acidic residues" evidence="2">
    <location>
        <begin position="1815"/>
        <end position="1828"/>
    </location>
</feature>
<name>A0A0L0N5V9_TOLOC</name>
<feature type="compositionally biased region" description="Basic residues" evidence="2">
    <location>
        <begin position="1668"/>
        <end position="1679"/>
    </location>
</feature>
<feature type="compositionally biased region" description="Basic residues" evidence="2">
    <location>
        <begin position="1191"/>
        <end position="1202"/>
    </location>
</feature>
<feature type="compositionally biased region" description="Acidic residues" evidence="2">
    <location>
        <begin position="70"/>
        <end position="82"/>
    </location>
</feature>
<feature type="compositionally biased region" description="Basic residues" evidence="2">
    <location>
        <begin position="481"/>
        <end position="491"/>
    </location>
</feature>
<feature type="compositionally biased region" description="Basic residues" evidence="2">
    <location>
        <begin position="1262"/>
        <end position="1271"/>
    </location>
</feature>
<evidence type="ECO:0000313" key="3">
    <source>
        <dbReference type="EMBL" id="KND89498.1"/>
    </source>
</evidence>
<reference evidence="3 4" key="1">
    <citation type="journal article" date="2015" name="BMC Genomics">
        <title>The genome of the truffle-parasite Tolypocladium ophioglossoides and the evolution of antifungal peptaibiotics.</title>
        <authorList>
            <person name="Quandt C.A."/>
            <person name="Bushley K.E."/>
            <person name="Spatafora J.W."/>
        </authorList>
    </citation>
    <scope>NUCLEOTIDE SEQUENCE [LARGE SCALE GENOMIC DNA]</scope>
    <source>
        <strain evidence="3 4">CBS 100239</strain>
    </source>
</reference>
<feature type="compositionally biased region" description="Basic and acidic residues" evidence="2">
    <location>
        <begin position="2059"/>
        <end position="2072"/>
    </location>
</feature>
<feature type="compositionally biased region" description="Basic and acidic residues" evidence="2">
    <location>
        <begin position="2519"/>
        <end position="2550"/>
    </location>
</feature>
<keyword evidence="1" id="KW-0175">Coiled coil</keyword>
<feature type="compositionally biased region" description="Basic and acidic residues" evidence="2">
    <location>
        <begin position="2155"/>
        <end position="2166"/>
    </location>
</feature>
<feature type="compositionally biased region" description="Basic and acidic residues" evidence="2">
    <location>
        <begin position="325"/>
        <end position="345"/>
    </location>
</feature>
<gene>
    <name evidence="3" type="ORF">TOPH_05845</name>
</gene>
<feature type="region of interest" description="Disordered" evidence="2">
    <location>
        <begin position="2235"/>
        <end position="2352"/>
    </location>
</feature>
<feature type="coiled-coil region" evidence="1">
    <location>
        <begin position="2679"/>
        <end position="2713"/>
    </location>
</feature>
<feature type="compositionally biased region" description="Pro residues" evidence="2">
    <location>
        <begin position="1478"/>
        <end position="1490"/>
    </location>
</feature>
<feature type="compositionally biased region" description="Basic and acidic residues" evidence="2">
    <location>
        <begin position="1619"/>
        <end position="1632"/>
    </location>
</feature>
<feature type="compositionally biased region" description="Basic residues" evidence="2">
    <location>
        <begin position="1746"/>
        <end position="1757"/>
    </location>
</feature>
<feature type="compositionally biased region" description="Basic residues" evidence="2">
    <location>
        <begin position="152"/>
        <end position="162"/>
    </location>
</feature>
<feature type="compositionally biased region" description="Basic and acidic residues" evidence="2">
    <location>
        <begin position="2492"/>
        <end position="2501"/>
    </location>
</feature>
<feature type="compositionally biased region" description="Basic and acidic residues" evidence="2">
    <location>
        <begin position="1291"/>
        <end position="1301"/>
    </location>
</feature>
<feature type="compositionally biased region" description="Basic residues" evidence="2">
    <location>
        <begin position="1429"/>
        <end position="1440"/>
    </location>
</feature>
<feature type="compositionally biased region" description="Low complexity" evidence="2">
    <location>
        <begin position="1360"/>
        <end position="1375"/>
    </location>
</feature>
<feature type="region of interest" description="Disordered" evidence="2">
    <location>
        <begin position="1663"/>
        <end position="1997"/>
    </location>
</feature>
<feature type="compositionally biased region" description="Low complexity" evidence="2">
    <location>
        <begin position="901"/>
        <end position="910"/>
    </location>
</feature>
<dbReference type="EMBL" id="LFRF01000018">
    <property type="protein sequence ID" value="KND89498.1"/>
    <property type="molecule type" value="Genomic_DNA"/>
</dbReference>
<feature type="compositionally biased region" description="Acidic residues" evidence="2">
    <location>
        <begin position="233"/>
        <end position="242"/>
    </location>
</feature>
<dbReference type="InterPro" id="IPR053268">
    <property type="entry name" value="Woronin_anchor"/>
</dbReference>
<feature type="region of interest" description="Disordered" evidence="2">
    <location>
        <begin position="2099"/>
        <end position="2195"/>
    </location>
</feature>
<feature type="compositionally biased region" description="Basic residues" evidence="2">
    <location>
        <begin position="218"/>
        <end position="229"/>
    </location>
</feature>
<organism evidence="3 4">
    <name type="scientific">Tolypocladium ophioglossoides (strain CBS 100239)</name>
    <name type="common">Snaketongue truffleclub</name>
    <name type="synonym">Elaphocordyceps ophioglossoides</name>
    <dbReference type="NCBI Taxonomy" id="1163406"/>
    <lineage>
        <taxon>Eukaryota</taxon>
        <taxon>Fungi</taxon>
        <taxon>Dikarya</taxon>
        <taxon>Ascomycota</taxon>
        <taxon>Pezizomycotina</taxon>
        <taxon>Sordariomycetes</taxon>
        <taxon>Hypocreomycetidae</taxon>
        <taxon>Hypocreales</taxon>
        <taxon>Ophiocordycipitaceae</taxon>
        <taxon>Tolypocladium</taxon>
    </lineage>
</organism>
<feature type="compositionally biased region" description="Basic and acidic residues" evidence="2">
    <location>
        <begin position="1569"/>
        <end position="1585"/>
    </location>
</feature>
<proteinExistence type="predicted"/>
<dbReference type="STRING" id="1163406.A0A0L0N5V9"/>
<feature type="region of interest" description="Disordered" evidence="2">
    <location>
        <begin position="1286"/>
        <end position="1459"/>
    </location>
</feature>
<feature type="compositionally biased region" description="Pro residues" evidence="2">
    <location>
        <begin position="2507"/>
        <end position="2517"/>
    </location>
</feature>
<feature type="compositionally biased region" description="Basic residues" evidence="2">
    <location>
        <begin position="1862"/>
        <end position="1874"/>
    </location>
</feature>
<feature type="compositionally biased region" description="Acidic residues" evidence="2">
    <location>
        <begin position="865"/>
        <end position="878"/>
    </location>
</feature>
<evidence type="ECO:0000256" key="1">
    <source>
        <dbReference type="SAM" id="Coils"/>
    </source>
</evidence>
<feature type="compositionally biased region" description="Polar residues" evidence="2">
    <location>
        <begin position="1169"/>
        <end position="1180"/>
    </location>
</feature>
<feature type="region of interest" description="Disordered" evidence="2">
    <location>
        <begin position="2030"/>
        <end position="2086"/>
    </location>
</feature>
<feature type="compositionally biased region" description="Low complexity" evidence="2">
    <location>
        <begin position="1709"/>
        <end position="1721"/>
    </location>
</feature>
<feature type="region of interest" description="Disordered" evidence="2">
    <location>
        <begin position="132"/>
        <end position="249"/>
    </location>
</feature>
<feature type="compositionally biased region" description="Basic and acidic residues" evidence="2">
    <location>
        <begin position="933"/>
        <end position="944"/>
    </location>
</feature>
<feature type="compositionally biased region" description="Low complexity" evidence="2">
    <location>
        <begin position="2407"/>
        <end position="2417"/>
    </location>
</feature>
<feature type="compositionally biased region" description="Basic and acidic residues" evidence="2">
    <location>
        <begin position="1546"/>
        <end position="1557"/>
    </location>
</feature>
<feature type="compositionally biased region" description="Basic residues" evidence="2">
    <location>
        <begin position="2101"/>
        <end position="2111"/>
    </location>
</feature>
<feature type="region of interest" description="Disordered" evidence="2">
    <location>
        <begin position="1474"/>
        <end position="1632"/>
    </location>
</feature>
<dbReference type="PANTHER" id="PTHR40641:SF2">
    <property type="entry name" value="INVOLUCRIN REPEAT PROTEIN"/>
    <property type="match status" value="1"/>
</dbReference>
<feature type="compositionally biased region" description="Polar residues" evidence="2">
    <location>
        <begin position="760"/>
        <end position="771"/>
    </location>
</feature>
<keyword evidence="4" id="KW-1185">Reference proteome</keyword>
<feature type="compositionally biased region" description="Basic and acidic residues" evidence="2">
    <location>
        <begin position="2442"/>
        <end position="2451"/>
    </location>
</feature>
<feature type="compositionally biased region" description="Basic residues" evidence="2">
    <location>
        <begin position="1349"/>
        <end position="1359"/>
    </location>
</feature>
<feature type="compositionally biased region" description="Polar residues" evidence="2">
    <location>
        <begin position="818"/>
        <end position="831"/>
    </location>
</feature>
<dbReference type="Proteomes" id="UP000036947">
    <property type="component" value="Unassembled WGS sequence"/>
</dbReference>
<feature type="compositionally biased region" description="Basic residues" evidence="2">
    <location>
        <begin position="717"/>
        <end position="728"/>
    </location>
</feature>
<feature type="compositionally biased region" description="Basic and acidic residues" evidence="2">
    <location>
        <begin position="2469"/>
        <end position="2481"/>
    </location>
</feature>
<evidence type="ECO:0000256" key="2">
    <source>
        <dbReference type="SAM" id="MobiDB-lite"/>
    </source>
</evidence>
<feature type="compositionally biased region" description="Low complexity" evidence="2">
    <location>
        <begin position="502"/>
        <end position="513"/>
    </location>
</feature>
<dbReference type="PANTHER" id="PTHR40641">
    <property type="entry name" value="INVOLUCRIN REPEAT PROTEIN (AFU_ORTHOLOGUE AFUA_2G08060)"/>
    <property type="match status" value="1"/>
</dbReference>
<comment type="caution">
    <text evidence="3">The sequence shown here is derived from an EMBL/GenBank/DDBJ whole genome shotgun (WGS) entry which is preliminary data.</text>
</comment>
<dbReference type="OrthoDB" id="5365701at2759"/>
<feature type="compositionally biased region" description="Basic and acidic residues" evidence="2">
    <location>
        <begin position="1017"/>
        <end position="1037"/>
    </location>
</feature>